<sequence>MGQCPMEKFYNLIRQWYDPTKHDTILSESALKVLN</sequence>
<evidence type="ECO:0000313" key="1">
    <source>
        <dbReference type="EMBL" id="KAG2919934.1"/>
    </source>
</evidence>
<reference evidence="2 3" key="1">
    <citation type="submission" date="2018-01" db="EMBL/GenBank/DDBJ databases">
        <title>Draft genome of the strawberry crown rot pathogen Phytophthora cactorum.</title>
        <authorList>
            <person name="Armitage A.D."/>
            <person name="Lysoe E."/>
            <person name="Nellist C.F."/>
            <person name="Harrison R.J."/>
            <person name="Brurberg M.B."/>
        </authorList>
    </citation>
    <scope>NUCLEOTIDE SEQUENCE [LARGE SCALE GENOMIC DNA]</scope>
    <source>
        <strain evidence="2 3">10300</strain>
    </source>
</reference>
<dbReference type="Proteomes" id="UP000736787">
    <property type="component" value="Unassembled WGS sequence"/>
</dbReference>
<dbReference type="EMBL" id="MJFZ01000218">
    <property type="protein sequence ID" value="RAW33964.1"/>
    <property type="molecule type" value="Genomic_DNA"/>
</dbReference>
<dbReference type="OrthoDB" id="91990at2759"/>
<dbReference type="VEuPathDB" id="FungiDB:PC110_g9704"/>
<dbReference type="EMBL" id="RCMK01000599">
    <property type="protein sequence ID" value="KAG2919934.1"/>
    <property type="molecule type" value="Genomic_DNA"/>
</dbReference>
<dbReference type="AlphaFoldDB" id="A0A329SAZ6"/>
<dbReference type="Proteomes" id="UP000251314">
    <property type="component" value="Unassembled WGS sequence"/>
</dbReference>
<organism evidence="2 3">
    <name type="scientific">Phytophthora cactorum</name>
    <dbReference type="NCBI Taxonomy" id="29920"/>
    <lineage>
        <taxon>Eukaryota</taxon>
        <taxon>Sar</taxon>
        <taxon>Stramenopiles</taxon>
        <taxon>Oomycota</taxon>
        <taxon>Peronosporomycetes</taxon>
        <taxon>Peronosporales</taxon>
        <taxon>Peronosporaceae</taxon>
        <taxon>Phytophthora</taxon>
    </lineage>
</organism>
<evidence type="ECO:0000313" key="2">
    <source>
        <dbReference type="EMBL" id="RAW33964.1"/>
    </source>
</evidence>
<proteinExistence type="predicted"/>
<evidence type="ECO:0000313" key="3">
    <source>
        <dbReference type="Proteomes" id="UP000251314"/>
    </source>
</evidence>
<comment type="caution">
    <text evidence="2">The sequence shown here is derived from an EMBL/GenBank/DDBJ whole genome shotgun (WGS) entry which is preliminary data.</text>
</comment>
<accession>A0A329SAZ6</accession>
<gene>
    <name evidence="2" type="ORF">PC110_g9704</name>
    <name evidence="1" type="ORF">PC117_g16662</name>
</gene>
<keyword evidence="3" id="KW-1185">Reference proteome</keyword>
<name>A0A329SAZ6_9STRA</name>
<protein>
    <submittedName>
        <fullName evidence="2">Uncharacterized protein</fullName>
    </submittedName>
</protein>
<reference evidence="1" key="2">
    <citation type="submission" date="2018-10" db="EMBL/GenBank/DDBJ databases">
        <title>Effector identification in a new, highly contiguous assembly of the strawberry crown rot pathogen Phytophthora cactorum.</title>
        <authorList>
            <person name="Armitage A.D."/>
            <person name="Nellist C.F."/>
            <person name="Bates H."/>
            <person name="Vickerstaff R.J."/>
            <person name="Harrison R.J."/>
        </authorList>
    </citation>
    <scope>NUCLEOTIDE SEQUENCE</scope>
    <source>
        <strain evidence="1">4040</strain>
    </source>
</reference>